<sequence length="100" mass="11632">MNEYYHNLFDYIKLIDDLSFEFLSTEKVLEPLYYDCISSLSLDEKEILSNNLPSTVCVINGSKAVVSEVNFHKSLNTIVYKFDNTWINHVTSNIKSVRFL</sequence>
<dbReference type="RefSeq" id="YP_009102034.1">
    <property type="nucleotide sequence ID" value="NC_025447.1"/>
</dbReference>
<dbReference type="EMBL" id="KM507819">
    <property type="protein sequence ID" value="AIT14337.1"/>
    <property type="molecule type" value="Genomic_DNA"/>
</dbReference>
<organism evidence="1 2">
    <name type="scientific">Escherichia phage 121Q</name>
    <dbReference type="NCBI Taxonomy" id="1555202"/>
    <lineage>
        <taxon>Viruses</taxon>
        <taxon>Duplodnaviria</taxon>
        <taxon>Heunggongvirae</taxon>
        <taxon>Uroviricota</taxon>
        <taxon>Caudoviricetes</taxon>
        <taxon>Asteriusvirus</taxon>
        <taxon>Asteriusvirus av121Q</taxon>
    </lineage>
</organism>
<dbReference type="GeneID" id="22111487"/>
<keyword evidence="2" id="KW-1185">Reference proteome</keyword>
<name>A0A097EY32_9CAUD</name>
<reference evidence="1 2" key="1">
    <citation type="submission" date="2014-09" db="EMBL/GenBank/DDBJ databases">
        <authorList>
            <person name="Lapin J.S."/>
            <person name="Pope W.H."/>
            <person name="Hua J."/>
            <person name="Ford M.E."/>
            <person name="Conway J.F."/>
            <person name="Hatfull G.F."/>
            <person name="Hendrix R.W."/>
        </authorList>
    </citation>
    <scope>NUCLEOTIDE SEQUENCE [LARGE SCALE GENOMIC DNA]</scope>
</reference>
<accession>A0A097EY32</accession>
<dbReference type="Proteomes" id="UP000029889">
    <property type="component" value="Segment"/>
</dbReference>
<proteinExistence type="predicted"/>
<evidence type="ECO:0000313" key="2">
    <source>
        <dbReference type="Proteomes" id="UP000029889"/>
    </source>
</evidence>
<gene>
    <name evidence="1" type="primary">447</name>
    <name evidence="1" type="ORF">PBI_121Q_447</name>
</gene>
<protein>
    <submittedName>
        <fullName evidence="1">Uncharacterized protein</fullName>
    </submittedName>
</protein>
<dbReference type="KEGG" id="vg:22111487"/>
<evidence type="ECO:0000313" key="1">
    <source>
        <dbReference type="EMBL" id="AIT14337.1"/>
    </source>
</evidence>